<dbReference type="RefSeq" id="WP_189069731.1">
    <property type="nucleotide sequence ID" value="NZ_BMPE01000009.1"/>
</dbReference>
<dbReference type="SUPFAM" id="SSF55874">
    <property type="entry name" value="ATPase domain of HSP90 chaperone/DNA topoisomerase II/histidine kinase"/>
    <property type="match status" value="1"/>
</dbReference>
<dbReference type="InterPro" id="IPR000700">
    <property type="entry name" value="PAS-assoc_C"/>
</dbReference>
<evidence type="ECO:0000256" key="3">
    <source>
        <dbReference type="ARBA" id="ARBA00022553"/>
    </source>
</evidence>
<gene>
    <name evidence="9" type="ORF">GCM10010844_29290</name>
</gene>
<dbReference type="Gene3D" id="3.30.450.40">
    <property type="match status" value="2"/>
</dbReference>
<dbReference type="Gene3D" id="3.30.450.20">
    <property type="entry name" value="PAS domain"/>
    <property type="match status" value="1"/>
</dbReference>
<dbReference type="Pfam" id="PF02518">
    <property type="entry name" value="HATPase_c"/>
    <property type="match status" value="1"/>
</dbReference>
<evidence type="ECO:0000259" key="8">
    <source>
        <dbReference type="PROSITE" id="PS50113"/>
    </source>
</evidence>
<dbReference type="InterPro" id="IPR052162">
    <property type="entry name" value="Sensor_kinase/Photoreceptor"/>
</dbReference>
<dbReference type="InterPro" id="IPR003594">
    <property type="entry name" value="HATPase_dom"/>
</dbReference>
<dbReference type="NCBIfam" id="TIGR00229">
    <property type="entry name" value="sensory_box"/>
    <property type="match status" value="1"/>
</dbReference>
<dbReference type="SMART" id="SM00387">
    <property type="entry name" value="HATPase_c"/>
    <property type="match status" value="1"/>
</dbReference>
<dbReference type="InterPro" id="IPR036890">
    <property type="entry name" value="HATPase_C_sf"/>
</dbReference>
<dbReference type="EMBL" id="BMPE01000009">
    <property type="protein sequence ID" value="GGL08668.1"/>
    <property type="molecule type" value="Genomic_DNA"/>
</dbReference>
<keyword evidence="4" id="KW-0808">Transferase</keyword>
<evidence type="ECO:0000256" key="1">
    <source>
        <dbReference type="ARBA" id="ARBA00000085"/>
    </source>
</evidence>
<dbReference type="PANTHER" id="PTHR43304:SF1">
    <property type="entry name" value="PAC DOMAIN-CONTAINING PROTEIN"/>
    <property type="match status" value="1"/>
</dbReference>
<dbReference type="InterPro" id="IPR035965">
    <property type="entry name" value="PAS-like_dom_sf"/>
</dbReference>
<keyword evidence="3" id="KW-0597">Phosphoprotein</keyword>
<keyword evidence="10" id="KW-1185">Reference proteome</keyword>
<dbReference type="PANTHER" id="PTHR43304">
    <property type="entry name" value="PHYTOCHROME-LIKE PROTEIN CPH1"/>
    <property type="match status" value="1"/>
</dbReference>
<evidence type="ECO:0000256" key="5">
    <source>
        <dbReference type="ARBA" id="ARBA00022777"/>
    </source>
</evidence>
<dbReference type="InterPro" id="IPR003018">
    <property type="entry name" value="GAF"/>
</dbReference>
<dbReference type="EC" id="2.7.13.3" evidence="2"/>
<dbReference type="PROSITE" id="PS50113">
    <property type="entry name" value="PAC"/>
    <property type="match status" value="2"/>
</dbReference>
<dbReference type="Pfam" id="PF13185">
    <property type="entry name" value="GAF_2"/>
    <property type="match status" value="1"/>
</dbReference>
<dbReference type="PROSITE" id="PS50112">
    <property type="entry name" value="PAS"/>
    <property type="match status" value="1"/>
</dbReference>
<dbReference type="Gene3D" id="3.30.565.10">
    <property type="entry name" value="Histidine kinase-like ATPase, C-terminal domain"/>
    <property type="match status" value="1"/>
</dbReference>
<organism evidence="9 10">
    <name type="scientific">Deinococcus radiotolerans</name>
    <dbReference type="NCBI Taxonomy" id="1309407"/>
    <lineage>
        <taxon>Bacteria</taxon>
        <taxon>Thermotogati</taxon>
        <taxon>Deinococcota</taxon>
        <taxon>Deinococci</taxon>
        <taxon>Deinococcales</taxon>
        <taxon>Deinococcaceae</taxon>
        <taxon>Deinococcus</taxon>
    </lineage>
</organism>
<evidence type="ECO:0000256" key="4">
    <source>
        <dbReference type="ARBA" id="ARBA00022679"/>
    </source>
</evidence>
<protein>
    <recommendedName>
        <fullName evidence="2">histidine kinase</fullName>
        <ecNumber evidence="2">2.7.13.3</ecNumber>
    </recommendedName>
</protein>
<dbReference type="SUPFAM" id="SSF55785">
    <property type="entry name" value="PYP-like sensor domain (PAS domain)"/>
    <property type="match status" value="1"/>
</dbReference>
<keyword evidence="5" id="KW-0418">Kinase</keyword>
<dbReference type="SMART" id="SM00091">
    <property type="entry name" value="PAS"/>
    <property type="match status" value="1"/>
</dbReference>
<feature type="domain" description="PAS" evidence="7">
    <location>
        <begin position="189"/>
        <end position="259"/>
    </location>
</feature>
<evidence type="ECO:0000313" key="9">
    <source>
        <dbReference type="EMBL" id="GGL08668.1"/>
    </source>
</evidence>
<dbReference type="InterPro" id="IPR013655">
    <property type="entry name" value="PAS_fold_3"/>
</dbReference>
<evidence type="ECO:0000259" key="7">
    <source>
        <dbReference type="PROSITE" id="PS50112"/>
    </source>
</evidence>
<dbReference type="CDD" id="cd00130">
    <property type="entry name" value="PAS"/>
    <property type="match status" value="1"/>
</dbReference>
<evidence type="ECO:0000256" key="2">
    <source>
        <dbReference type="ARBA" id="ARBA00012438"/>
    </source>
</evidence>
<dbReference type="Pfam" id="PF01590">
    <property type="entry name" value="GAF"/>
    <property type="match status" value="1"/>
</dbReference>
<dbReference type="InterPro" id="IPR000014">
    <property type="entry name" value="PAS"/>
</dbReference>
<dbReference type="SUPFAM" id="SSF55781">
    <property type="entry name" value="GAF domain-like"/>
    <property type="match status" value="2"/>
</dbReference>
<dbReference type="InterPro" id="IPR029016">
    <property type="entry name" value="GAF-like_dom_sf"/>
</dbReference>
<accession>A0ABQ2FL37</accession>
<reference evidence="10" key="1">
    <citation type="journal article" date="2019" name="Int. J. Syst. Evol. Microbiol.">
        <title>The Global Catalogue of Microorganisms (GCM) 10K type strain sequencing project: providing services to taxonomists for standard genome sequencing and annotation.</title>
        <authorList>
            <consortium name="The Broad Institute Genomics Platform"/>
            <consortium name="The Broad Institute Genome Sequencing Center for Infectious Disease"/>
            <person name="Wu L."/>
            <person name="Ma J."/>
        </authorList>
    </citation>
    <scope>NUCLEOTIDE SEQUENCE [LARGE SCALE GENOMIC DNA]</scope>
    <source>
        <strain evidence="10">JCM 19173</strain>
    </source>
</reference>
<feature type="domain" description="PAC" evidence="8">
    <location>
        <begin position="1"/>
        <end position="17"/>
    </location>
</feature>
<feature type="coiled-coil region" evidence="6">
    <location>
        <begin position="491"/>
        <end position="518"/>
    </location>
</feature>
<keyword evidence="6" id="KW-0175">Coiled coil</keyword>
<evidence type="ECO:0000313" key="10">
    <source>
        <dbReference type="Proteomes" id="UP000604341"/>
    </source>
</evidence>
<evidence type="ECO:0000256" key="6">
    <source>
        <dbReference type="SAM" id="Coils"/>
    </source>
</evidence>
<proteinExistence type="predicted"/>
<name>A0ABQ2FL37_9DEIO</name>
<sequence>MSYDITDRKQAENTLRASEERQAFLLELSDALRPLADPVEVQRVAARVLGRHLGASRAAYAEIDSDDAHFTVHHDYTDGVPSFAGRHLNGSYGPGYFAELHAGRTVMVSDAQHDARLSGDERAAYAAVRTQAAIAVPLIKGGRLVAVFTLHFPTPHVWTPAEATLVEAVAERTWAAVERAHAEKTLRDSEKRFRAVANLVPDLLWESRPDGFTTWYNERWLDYTGQTFEQATGWGWTDAIHPDDREGSARRSQQAVDMGQPLRQEHRIRRHDGVYRWFVVSTSPLLGDEGEDTRMYGAATDIHHLREQSAVLEARVEDRTRQLAETNAELASQTQALEAFAELSRNLALHLDPYALIRRVQDVALSLLPGGFATYYEPEGTQWRLRVQAGDMRSPALQAAVDAGLELGQVPSLDQPWQTGRPLFQDYYAPDTDGLGPLEHGTNAVATLPLTVADRPVGVFAVALFGRRVWSAADRAVLETIVRHLDLALDRAAQLQQVERQRERLADLNAELGTLITRTARDLRVPAAYFSRFLEPERAEEVLADLTPAVSDALENGLAQLQGVAHDLQALAQLESQAVNQELVPLGELFEALKVTAAEQRPATWFVQPLPIVRADRALLKQALEVLLSFVLSETRGARYVTVTSQAVQGEVWVTVVDDGTGLSGEEAATLFDLTVRTEQQVPLLAGSGLMQVRRILARHGGWAWAEPELTGGKVVLAFPRDEAVTELEAFLDDPPGSGGT</sequence>
<dbReference type="Proteomes" id="UP000604341">
    <property type="component" value="Unassembled WGS sequence"/>
</dbReference>
<comment type="catalytic activity">
    <reaction evidence="1">
        <text>ATP + protein L-histidine = ADP + protein N-phospho-L-histidine.</text>
        <dbReference type="EC" id="2.7.13.3"/>
    </reaction>
</comment>
<feature type="domain" description="PAC" evidence="8">
    <location>
        <begin position="262"/>
        <end position="314"/>
    </location>
</feature>
<comment type="caution">
    <text evidence="9">The sequence shown here is derived from an EMBL/GenBank/DDBJ whole genome shotgun (WGS) entry which is preliminary data.</text>
</comment>
<dbReference type="SMART" id="SM00065">
    <property type="entry name" value="GAF"/>
    <property type="match status" value="2"/>
</dbReference>
<dbReference type="Pfam" id="PF08447">
    <property type="entry name" value="PAS_3"/>
    <property type="match status" value="1"/>
</dbReference>